<sequence length="94" mass="11140">MKFEIDETEGFLERILSVCEYATEASYRDFFSKIASGSLQPNSEDAEWQRHYENVRETHLCEETLTYLVKQFPEEEFSKSWNLSKEVKAKMSSR</sequence>
<dbReference type="Proteomes" id="UP001597380">
    <property type="component" value="Unassembled WGS sequence"/>
</dbReference>
<comment type="caution">
    <text evidence="1">The sequence shown here is derived from an EMBL/GenBank/DDBJ whole genome shotgun (WGS) entry which is preliminary data.</text>
</comment>
<protein>
    <submittedName>
        <fullName evidence="1">Uncharacterized protein</fullName>
    </submittedName>
</protein>
<keyword evidence="2" id="KW-1185">Reference proteome</keyword>
<organism evidence="1 2">
    <name type="scientific">Corallincola platygyrae</name>
    <dbReference type="NCBI Taxonomy" id="1193278"/>
    <lineage>
        <taxon>Bacteria</taxon>
        <taxon>Pseudomonadati</taxon>
        <taxon>Pseudomonadota</taxon>
        <taxon>Gammaproteobacteria</taxon>
        <taxon>Alteromonadales</taxon>
        <taxon>Psychromonadaceae</taxon>
        <taxon>Corallincola</taxon>
    </lineage>
</organism>
<reference evidence="2" key="1">
    <citation type="journal article" date="2019" name="Int. J. Syst. Evol. Microbiol.">
        <title>The Global Catalogue of Microorganisms (GCM) 10K type strain sequencing project: providing services to taxonomists for standard genome sequencing and annotation.</title>
        <authorList>
            <consortium name="The Broad Institute Genomics Platform"/>
            <consortium name="The Broad Institute Genome Sequencing Center for Infectious Disease"/>
            <person name="Wu L."/>
            <person name="Ma J."/>
        </authorList>
    </citation>
    <scope>NUCLEOTIDE SEQUENCE [LARGE SCALE GENOMIC DNA]</scope>
    <source>
        <strain evidence="2">CGMCC 1.10992</strain>
    </source>
</reference>
<dbReference type="RefSeq" id="WP_345338091.1">
    <property type="nucleotide sequence ID" value="NZ_BAABLI010000004.1"/>
</dbReference>
<evidence type="ECO:0000313" key="1">
    <source>
        <dbReference type="EMBL" id="MFD2094906.1"/>
    </source>
</evidence>
<proteinExistence type="predicted"/>
<name>A0ABW4XHA5_9GAMM</name>
<gene>
    <name evidence="1" type="ORF">ACFSJ3_02855</name>
</gene>
<evidence type="ECO:0000313" key="2">
    <source>
        <dbReference type="Proteomes" id="UP001597380"/>
    </source>
</evidence>
<dbReference type="EMBL" id="JBHUHT010000007">
    <property type="protein sequence ID" value="MFD2094906.1"/>
    <property type="molecule type" value="Genomic_DNA"/>
</dbReference>
<accession>A0ABW4XHA5</accession>